<proteinExistence type="predicted"/>
<dbReference type="Proteomes" id="UP000199242">
    <property type="component" value="Unassembled WGS sequence"/>
</dbReference>
<name>A0ABY0R300_9FLAO</name>
<sequence>MFGAQLVFAHINELRMLKKLIHKLFLPCSTATLLMEKSIAKTISSREQKQLNIHLKICKWCRSYQEKLKILDDILKRKIQSENKTDSIDIQKFKEKTIKNLKI</sequence>
<accession>A0ABY0R300</accession>
<gene>
    <name evidence="1" type="ORF">SAMN05216273_12152</name>
</gene>
<evidence type="ECO:0000313" key="2">
    <source>
        <dbReference type="Proteomes" id="UP000199242"/>
    </source>
</evidence>
<keyword evidence="2" id="KW-1185">Reference proteome</keyword>
<evidence type="ECO:0008006" key="3">
    <source>
        <dbReference type="Google" id="ProtNLM"/>
    </source>
</evidence>
<protein>
    <recommendedName>
        <fullName evidence="3">Zinc-finger domain-containing protein</fullName>
    </recommendedName>
</protein>
<comment type="caution">
    <text evidence="1">The sequence shown here is derived from an EMBL/GenBank/DDBJ whole genome shotgun (WGS) entry which is preliminary data.</text>
</comment>
<organism evidence="1 2">
    <name type="scientific">Chryseobacterium taihuense</name>
    <dbReference type="NCBI Taxonomy" id="1141221"/>
    <lineage>
        <taxon>Bacteria</taxon>
        <taxon>Pseudomonadati</taxon>
        <taxon>Bacteroidota</taxon>
        <taxon>Flavobacteriia</taxon>
        <taxon>Flavobacteriales</taxon>
        <taxon>Weeksellaceae</taxon>
        <taxon>Chryseobacterium group</taxon>
        <taxon>Chryseobacterium</taxon>
    </lineage>
</organism>
<reference evidence="1 2" key="1">
    <citation type="submission" date="2016-10" db="EMBL/GenBank/DDBJ databases">
        <authorList>
            <person name="Varghese N."/>
            <person name="Submissions S."/>
        </authorList>
    </citation>
    <scope>NUCLEOTIDE SEQUENCE [LARGE SCALE GENOMIC DNA]</scope>
    <source>
        <strain evidence="1 2">CGMCC 1.10941</strain>
    </source>
</reference>
<dbReference type="EMBL" id="FNHD01000021">
    <property type="protein sequence ID" value="SDM31142.1"/>
    <property type="molecule type" value="Genomic_DNA"/>
</dbReference>
<evidence type="ECO:0000313" key="1">
    <source>
        <dbReference type="EMBL" id="SDM31142.1"/>
    </source>
</evidence>